<reference evidence="3 4" key="1">
    <citation type="submission" date="2022-03" db="EMBL/GenBank/DDBJ databases">
        <title>Pseudonocardia alaer sp. nov., a novel actinomycete isolated from reed forest soil.</title>
        <authorList>
            <person name="Wang L."/>
        </authorList>
    </citation>
    <scope>NUCLEOTIDE SEQUENCE [LARGE SCALE GENOMIC DNA]</scope>
    <source>
        <strain evidence="3 4">Y-16303</strain>
    </source>
</reference>
<evidence type="ECO:0000313" key="3">
    <source>
        <dbReference type="EMBL" id="MCH6170473.1"/>
    </source>
</evidence>
<accession>A0ABS9TQ02</accession>
<dbReference type="EMBL" id="JAKXMK010000032">
    <property type="protein sequence ID" value="MCH6170473.1"/>
    <property type="molecule type" value="Genomic_DNA"/>
</dbReference>
<gene>
    <name evidence="3" type="ORF">MMF94_32630</name>
</gene>
<evidence type="ECO:0000256" key="1">
    <source>
        <dbReference type="SAM" id="MobiDB-lite"/>
    </source>
</evidence>
<keyword evidence="4" id="KW-1185">Reference proteome</keyword>
<dbReference type="PROSITE" id="PS51257">
    <property type="entry name" value="PROKAR_LIPOPROTEIN"/>
    <property type="match status" value="1"/>
</dbReference>
<feature type="signal peptide" evidence="2">
    <location>
        <begin position="1"/>
        <end position="28"/>
    </location>
</feature>
<feature type="chain" id="PRO_5047449926" description="DUF3558 domain-containing protein" evidence="2">
    <location>
        <begin position="29"/>
        <end position="192"/>
    </location>
</feature>
<dbReference type="RefSeq" id="WP_241041271.1">
    <property type="nucleotide sequence ID" value="NZ_BAAAJF010000030.1"/>
</dbReference>
<protein>
    <recommendedName>
        <fullName evidence="5">DUF3558 domain-containing protein</fullName>
    </recommendedName>
</protein>
<evidence type="ECO:0000256" key="2">
    <source>
        <dbReference type="SAM" id="SignalP"/>
    </source>
</evidence>
<feature type="compositionally biased region" description="Low complexity" evidence="1">
    <location>
        <begin position="30"/>
        <end position="51"/>
    </location>
</feature>
<proteinExistence type="predicted"/>
<dbReference type="Proteomes" id="UP001299970">
    <property type="component" value="Unassembled WGS sequence"/>
</dbReference>
<sequence>MLRAWLGPAVVVLALVATGCTVSVPGNGAPTAPAAAAPQRATSPEPATPATPRGPRSGLDVDPLPDECLLNAAEFGELVGSTVRPPVQGSVQREDGSRSAACVAIDGTEPIAMINVYTVRSGTPADYVRAGPAGRRDLPDVGDAAAVIDTATGPTMQLASPRYLVTILVAGRAPSDDAWRSAAAAALSRLPA</sequence>
<keyword evidence="2" id="KW-0732">Signal</keyword>
<organism evidence="3 4">
    <name type="scientific">Pseudonocardia alaniniphila</name>
    <dbReference type="NCBI Taxonomy" id="75291"/>
    <lineage>
        <taxon>Bacteria</taxon>
        <taxon>Bacillati</taxon>
        <taxon>Actinomycetota</taxon>
        <taxon>Actinomycetes</taxon>
        <taxon>Pseudonocardiales</taxon>
        <taxon>Pseudonocardiaceae</taxon>
        <taxon>Pseudonocardia</taxon>
    </lineage>
</organism>
<comment type="caution">
    <text evidence="3">The sequence shown here is derived from an EMBL/GenBank/DDBJ whole genome shotgun (WGS) entry which is preliminary data.</text>
</comment>
<name>A0ABS9TQ02_9PSEU</name>
<evidence type="ECO:0000313" key="4">
    <source>
        <dbReference type="Proteomes" id="UP001299970"/>
    </source>
</evidence>
<evidence type="ECO:0008006" key="5">
    <source>
        <dbReference type="Google" id="ProtNLM"/>
    </source>
</evidence>
<feature type="region of interest" description="Disordered" evidence="1">
    <location>
        <begin position="30"/>
        <end position="63"/>
    </location>
</feature>